<dbReference type="InterPro" id="IPR001254">
    <property type="entry name" value="Trypsin_dom"/>
</dbReference>
<dbReference type="Pfam" id="PF00089">
    <property type="entry name" value="Trypsin"/>
    <property type="match status" value="1"/>
</dbReference>
<keyword evidence="4 9" id="KW-0732">Signal</keyword>
<dbReference type="PROSITE" id="PS50240">
    <property type="entry name" value="TRYPSIN_DOM"/>
    <property type="match status" value="1"/>
</dbReference>
<evidence type="ECO:0000256" key="9">
    <source>
        <dbReference type="SAM" id="SignalP"/>
    </source>
</evidence>
<dbReference type="Gene3D" id="2.40.10.10">
    <property type="entry name" value="Trypsin-like serine proteases"/>
    <property type="match status" value="2"/>
</dbReference>
<dbReference type="PANTHER" id="PTHR24260">
    <property type="match status" value="1"/>
</dbReference>
<evidence type="ECO:0000256" key="4">
    <source>
        <dbReference type="ARBA" id="ARBA00022729"/>
    </source>
</evidence>
<evidence type="ECO:0000256" key="3">
    <source>
        <dbReference type="ARBA" id="ARBA00022670"/>
    </source>
</evidence>
<evidence type="ECO:0000256" key="1">
    <source>
        <dbReference type="ARBA" id="ARBA00004613"/>
    </source>
</evidence>
<evidence type="ECO:0000256" key="5">
    <source>
        <dbReference type="ARBA" id="ARBA00022801"/>
    </source>
</evidence>
<dbReference type="FunFam" id="2.40.10.10:FF:000146">
    <property type="entry name" value="Serine protease 53"/>
    <property type="match status" value="1"/>
</dbReference>
<feature type="signal peptide" evidence="9">
    <location>
        <begin position="1"/>
        <end position="16"/>
    </location>
</feature>
<keyword evidence="3" id="KW-0645">Protease</keyword>
<keyword evidence="7" id="KW-0865">Zymogen</keyword>
<dbReference type="PANTHER" id="PTHR24260:SF136">
    <property type="entry name" value="GH08193P-RELATED"/>
    <property type="match status" value="1"/>
</dbReference>
<feature type="chain" id="PRO_5041245438" description="Peptidase S1 domain-containing protein" evidence="9">
    <location>
        <begin position="17"/>
        <end position="257"/>
    </location>
</feature>
<comment type="subcellular location">
    <subcellularLocation>
        <location evidence="1">Secreted</location>
    </subcellularLocation>
</comment>
<dbReference type="CDD" id="cd00190">
    <property type="entry name" value="Tryp_SPc"/>
    <property type="match status" value="1"/>
</dbReference>
<reference evidence="11" key="1">
    <citation type="journal article" date="2023" name="G3 (Bethesda)">
        <title>Whole genome assemblies of Zophobas morio and Tenebrio molitor.</title>
        <authorList>
            <person name="Kaur S."/>
            <person name="Stinson S.A."/>
            <person name="diCenzo G.C."/>
        </authorList>
    </citation>
    <scope>NUCLEOTIDE SEQUENCE</scope>
    <source>
        <strain evidence="11">QUZm001</strain>
    </source>
</reference>
<accession>A0AA38HUE6</accession>
<dbReference type="SUPFAM" id="SSF50494">
    <property type="entry name" value="Trypsin-like serine proteases"/>
    <property type="match status" value="1"/>
</dbReference>
<evidence type="ECO:0000313" key="12">
    <source>
        <dbReference type="Proteomes" id="UP001168821"/>
    </source>
</evidence>
<name>A0AA38HUE6_9CUCU</name>
<keyword evidence="5" id="KW-0378">Hydrolase</keyword>
<dbReference type="PRINTS" id="PR00722">
    <property type="entry name" value="CHYMOTRYPSIN"/>
</dbReference>
<dbReference type="InterPro" id="IPR009003">
    <property type="entry name" value="Peptidase_S1_PA"/>
</dbReference>
<proteinExistence type="predicted"/>
<dbReference type="GO" id="GO:0006508">
    <property type="term" value="P:proteolysis"/>
    <property type="evidence" value="ECO:0007669"/>
    <property type="project" value="UniProtKB-KW"/>
</dbReference>
<dbReference type="InterPro" id="IPR018114">
    <property type="entry name" value="TRYPSIN_HIS"/>
</dbReference>
<sequence>MKLLLLTLICSYSINGSPSRGSRIIGGSIARAGQFPWQAAIQLDNISGKYFCGGALISDQWILTAAHCVYGGKSFVIHLGSNTLLSPDANRVLLSSSTYVTHPQYNQNTLENDVGLIMLHLPITFTDYIQKIDISSMGQIVDGDVVTTTGWGQISDSAAGISNNLYYVDLVIISNAECQITYGSQIKAGMVCAVGNYNEGICTGDTGGPLITYNSDGDPVHVGIASFMSQNGCESTDPTGYTRTDIYHPWISNVTNI</sequence>
<dbReference type="InterPro" id="IPR043504">
    <property type="entry name" value="Peptidase_S1_PA_chymotrypsin"/>
</dbReference>
<dbReference type="EMBL" id="JALNTZ010000008">
    <property type="protein sequence ID" value="KAJ3643196.1"/>
    <property type="molecule type" value="Genomic_DNA"/>
</dbReference>
<dbReference type="AlphaFoldDB" id="A0AA38HUE6"/>
<keyword evidence="2" id="KW-0964">Secreted</keyword>
<evidence type="ECO:0000256" key="7">
    <source>
        <dbReference type="ARBA" id="ARBA00023145"/>
    </source>
</evidence>
<dbReference type="InterPro" id="IPR051333">
    <property type="entry name" value="CLIP_Serine_Protease"/>
</dbReference>
<dbReference type="GO" id="GO:0004252">
    <property type="term" value="F:serine-type endopeptidase activity"/>
    <property type="evidence" value="ECO:0007669"/>
    <property type="project" value="InterPro"/>
</dbReference>
<dbReference type="SMART" id="SM00020">
    <property type="entry name" value="Tryp_SPc"/>
    <property type="match status" value="1"/>
</dbReference>
<organism evidence="11 12">
    <name type="scientific">Zophobas morio</name>
    <dbReference type="NCBI Taxonomy" id="2755281"/>
    <lineage>
        <taxon>Eukaryota</taxon>
        <taxon>Metazoa</taxon>
        <taxon>Ecdysozoa</taxon>
        <taxon>Arthropoda</taxon>
        <taxon>Hexapoda</taxon>
        <taxon>Insecta</taxon>
        <taxon>Pterygota</taxon>
        <taxon>Neoptera</taxon>
        <taxon>Endopterygota</taxon>
        <taxon>Coleoptera</taxon>
        <taxon>Polyphaga</taxon>
        <taxon>Cucujiformia</taxon>
        <taxon>Tenebrionidae</taxon>
        <taxon>Zophobas</taxon>
    </lineage>
</organism>
<dbReference type="PROSITE" id="PS00134">
    <property type="entry name" value="TRYPSIN_HIS"/>
    <property type="match status" value="1"/>
</dbReference>
<dbReference type="GO" id="GO:0005576">
    <property type="term" value="C:extracellular region"/>
    <property type="evidence" value="ECO:0007669"/>
    <property type="project" value="UniProtKB-SubCell"/>
</dbReference>
<evidence type="ECO:0000256" key="8">
    <source>
        <dbReference type="ARBA" id="ARBA00023157"/>
    </source>
</evidence>
<evidence type="ECO:0000256" key="6">
    <source>
        <dbReference type="ARBA" id="ARBA00022825"/>
    </source>
</evidence>
<evidence type="ECO:0000259" key="10">
    <source>
        <dbReference type="PROSITE" id="PS50240"/>
    </source>
</evidence>
<protein>
    <recommendedName>
        <fullName evidence="10">Peptidase S1 domain-containing protein</fullName>
    </recommendedName>
</protein>
<keyword evidence="12" id="KW-1185">Reference proteome</keyword>
<keyword evidence="6" id="KW-0720">Serine protease</keyword>
<keyword evidence="8" id="KW-1015">Disulfide bond</keyword>
<comment type="caution">
    <text evidence="11">The sequence shown here is derived from an EMBL/GenBank/DDBJ whole genome shotgun (WGS) entry which is preliminary data.</text>
</comment>
<evidence type="ECO:0000256" key="2">
    <source>
        <dbReference type="ARBA" id="ARBA00022525"/>
    </source>
</evidence>
<feature type="domain" description="Peptidase S1" evidence="10">
    <location>
        <begin position="24"/>
        <end position="256"/>
    </location>
</feature>
<dbReference type="Proteomes" id="UP001168821">
    <property type="component" value="Unassembled WGS sequence"/>
</dbReference>
<evidence type="ECO:0000313" key="11">
    <source>
        <dbReference type="EMBL" id="KAJ3643196.1"/>
    </source>
</evidence>
<dbReference type="InterPro" id="IPR001314">
    <property type="entry name" value="Peptidase_S1A"/>
</dbReference>
<gene>
    <name evidence="11" type="ORF">Zmor_025921</name>
</gene>